<comment type="caution">
    <text evidence="5">The sequence shown here is derived from an EMBL/GenBank/DDBJ whole genome shotgun (WGS) entry which is preliminary data.</text>
</comment>
<evidence type="ECO:0000256" key="2">
    <source>
        <dbReference type="ARBA" id="ARBA00022801"/>
    </source>
</evidence>
<evidence type="ECO:0000259" key="4">
    <source>
        <dbReference type="Pfam" id="PF22422"/>
    </source>
</evidence>
<dbReference type="GO" id="GO:0009311">
    <property type="term" value="P:oligosaccharide metabolic process"/>
    <property type="evidence" value="ECO:0007669"/>
    <property type="project" value="InterPro"/>
</dbReference>
<accession>A0A235BUW0</accession>
<evidence type="ECO:0000256" key="3">
    <source>
        <dbReference type="ARBA" id="ARBA00023295"/>
    </source>
</evidence>
<dbReference type="InterPro" id="IPR054491">
    <property type="entry name" value="MGH1-like_GH"/>
</dbReference>
<evidence type="ECO:0000256" key="1">
    <source>
        <dbReference type="ARBA" id="ARBA00010833"/>
    </source>
</evidence>
<keyword evidence="2" id="KW-0378">Hydrolase</keyword>
<dbReference type="Gene3D" id="1.50.10.10">
    <property type="match status" value="1"/>
</dbReference>
<dbReference type="Pfam" id="PF22422">
    <property type="entry name" value="MGH1-like_GH"/>
    <property type="match status" value="1"/>
</dbReference>
<sequence>MNGEANVEDICDILSFSVKNRPLGRDPWLLVSAEPSHYIGDVNRHEDAGLGLTTVYKIKEYGNEVVLHCAAKLAVVRGEELNYGEFEEMRWMPFGCSKTHSFERAKITATASMIDSHTFFVGYTPEGVKSDEEIVIFTFFNETIEKEMRGGIYLLRDKETGLWMGIKTILETSGLFSDIPSALLGREGEPHRLLCQRGRIKEAPMLISVDIEKDRVMERIERWKGLSHDEILKVTRKKWNDFFASQPIVTRDERVRRAHYYGMYIARANEVEPAVDAPPGINHHAIFPSKPCYRGVWVWDTTYLSIPLIPTPDYTVCEEAFLTHLDNQREDGSIPICILSDGEQPLFPKISQPPLLSIDAFMIYRAKEYREGKERALDFLKSVYQNLKRFNSFWYNKRDKDRDGLCEYTSRNLYGFNYSYESGVDDSPYWDEAGGETVEDLALNIFLVLDKRYLSRMGKLIGEDYETIDRESRKIEEKIVNEFYDPESGLFFPRRRDSHKLIKIKTFECLLPLLLNNLSDEQKENLIFHLLNPDEFWTPHPVPTVARDDPAYGSRWGRVCWRKPVWMCVNWWLARGLVRHGYYREAEALIDKTVELVLNSAREEYGRERFAENYDPETGKKSKDGYAYHFGWNGLVTDMITSLLGGINFLDTRDYLTICPVSSHEMTVEKMGVFCHTKRGDYTFGFDKKRVATLGKGIRCDVLRDGFLLTAKDRGLSVTFYGDYLGREIRVLSDGKEIGRGKKVSWIQESFPLRVEVLALD</sequence>
<evidence type="ECO:0000313" key="5">
    <source>
        <dbReference type="EMBL" id="OYD15996.1"/>
    </source>
</evidence>
<dbReference type="AlphaFoldDB" id="A0A235BUW0"/>
<organism evidence="5 6">
    <name type="scientific">candidate division WOR-3 bacterium JGI_Cruoil_03_44_89</name>
    <dbReference type="NCBI Taxonomy" id="1973748"/>
    <lineage>
        <taxon>Bacteria</taxon>
        <taxon>Bacteria division WOR-3</taxon>
    </lineage>
</organism>
<protein>
    <recommendedName>
        <fullName evidence="4">Mannosylglycerate hydrolase MGH1-like glycoside hydrolase domain-containing protein</fullName>
    </recommendedName>
</protein>
<dbReference type="GO" id="GO:0006487">
    <property type="term" value="P:protein N-linked glycosylation"/>
    <property type="evidence" value="ECO:0007669"/>
    <property type="project" value="TreeGrafter"/>
</dbReference>
<reference evidence="5 6" key="1">
    <citation type="submission" date="2017-07" db="EMBL/GenBank/DDBJ databases">
        <title>Recovery of genomes from metagenomes via a dereplication, aggregation, and scoring strategy.</title>
        <authorList>
            <person name="Sieber C.M."/>
            <person name="Probst A.J."/>
            <person name="Sharrar A."/>
            <person name="Thomas B.C."/>
            <person name="Hess M."/>
            <person name="Tringe S.G."/>
            <person name="Banfield J.F."/>
        </authorList>
    </citation>
    <scope>NUCLEOTIDE SEQUENCE [LARGE SCALE GENOMIC DNA]</scope>
    <source>
        <strain evidence="5">JGI_Cruoil_03_44_89</strain>
    </source>
</reference>
<dbReference type="GO" id="GO:0004573">
    <property type="term" value="F:Glc3Man9GlcNAc2 oligosaccharide glucosidase activity"/>
    <property type="evidence" value="ECO:0007669"/>
    <property type="project" value="InterPro"/>
</dbReference>
<dbReference type="InterPro" id="IPR008928">
    <property type="entry name" value="6-hairpin_glycosidase_sf"/>
</dbReference>
<dbReference type="EMBL" id="NOZQ01000093">
    <property type="protein sequence ID" value="OYD15996.1"/>
    <property type="molecule type" value="Genomic_DNA"/>
</dbReference>
<evidence type="ECO:0000313" key="6">
    <source>
        <dbReference type="Proteomes" id="UP000215215"/>
    </source>
</evidence>
<comment type="similarity">
    <text evidence="1">Belongs to the glycosyl hydrolase 63 family.</text>
</comment>
<dbReference type="InterPro" id="IPR004888">
    <property type="entry name" value="Glycoside_hydrolase_63"/>
</dbReference>
<dbReference type="InterPro" id="IPR012341">
    <property type="entry name" value="6hp_glycosidase-like_sf"/>
</dbReference>
<dbReference type="SUPFAM" id="SSF48208">
    <property type="entry name" value="Six-hairpin glycosidases"/>
    <property type="match status" value="1"/>
</dbReference>
<feature type="domain" description="Mannosylglycerate hydrolase MGH1-like glycoside hydrolase" evidence="4">
    <location>
        <begin position="293"/>
        <end position="632"/>
    </location>
</feature>
<proteinExistence type="inferred from homology"/>
<keyword evidence="3" id="KW-0326">Glycosidase</keyword>
<dbReference type="PANTHER" id="PTHR10412">
    <property type="entry name" value="MANNOSYL-OLIGOSACCHARIDE GLUCOSIDASE"/>
    <property type="match status" value="1"/>
</dbReference>
<gene>
    <name evidence="5" type="ORF">CH333_04570</name>
</gene>
<dbReference type="Proteomes" id="UP000215215">
    <property type="component" value="Unassembled WGS sequence"/>
</dbReference>
<dbReference type="PANTHER" id="PTHR10412:SF11">
    <property type="entry name" value="MANNOSYL-OLIGOSACCHARIDE GLUCOSIDASE"/>
    <property type="match status" value="1"/>
</dbReference>
<name>A0A235BUW0_UNCW3</name>